<dbReference type="GO" id="GO:0006189">
    <property type="term" value="P:'de novo' IMP biosynthetic process"/>
    <property type="evidence" value="ECO:0007669"/>
    <property type="project" value="TreeGrafter"/>
</dbReference>
<evidence type="ECO:0000256" key="4">
    <source>
        <dbReference type="ARBA" id="ARBA00023268"/>
    </source>
</evidence>
<evidence type="ECO:0000256" key="3">
    <source>
        <dbReference type="ARBA" id="ARBA00022801"/>
    </source>
</evidence>
<evidence type="ECO:0000256" key="1">
    <source>
        <dbReference type="ARBA" id="ARBA00022679"/>
    </source>
</evidence>
<dbReference type="InterPro" id="IPR016193">
    <property type="entry name" value="Cytidine_deaminase-like"/>
</dbReference>
<dbReference type="GO" id="GO:0005829">
    <property type="term" value="C:cytosol"/>
    <property type="evidence" value="ECO:0007669"/>
    <property type="project" value="TreeGrafter"/>
</dbReference>
<protein>
    <recommendedName>
        <fullName evidence="7">Bifunctional phosphoribosylaminoimidazolecarboxamide formyltransferase/inosine monophosphate cyclohydrolase</fullName>
    </recommendedName>
</protein>
<dbReference type="EMBL" id="MGFS01000003">
    <property type="protein sequence ID" value="OGM12107.1"/>
    <property type="molecule type" value="Genomic_DNA"/>
</dbReference>
<dbReference type="SMART" id="SM00798">
    <property type="entry name" value="AICARFT_IMPCHas"/>
    <property type="match status" value="1"/>
</dbReference>
<name>A0A1F7XAS1_9BACT</name>
<keyword evidence="3" id="KW-0378">Hydrolase</keyword>
<keyword evidence="1" id="KW-0808">Transferase</keyword>
<dbReference type="InterPro" id="IPR024051">
    <property type="entry name" value="AICAR_Tfase_dup_dom_sf"/>
</dbReference>
<evidence type="ECO:0000313" key="5">
    <source>
        <dbReference type="EMBL" id="OGM12107.1"/>
    </source>
</evidence>
<dbReference type="Gene3D" id="3.40.140.20">
    <property type="match status" value="2"/>
</dbReference>
<dbReference type="AlphaFoldDB" id="A0A1F7XAS1"/>
<dbReference type="SUPFAM" id="SSF53927">
    <property type="entry name" value="Cytidine deaminase-like"/>
    <property type="match status" value="1"/>
</dbReference>
<sequence length="319" mass="35499">MKKYNLSYHFSIKLRYGENPHQKGWAWREKTADSLAFFNFQQLQGKELSFNNYLDIDASVTTLTLIGQKNPSGVVIKHGNPCGASIDRDINKAFIKAWNGDSLAAFGGIVAINRIVSSRLAKIMLANKRFFEVLVCPGISKSARTTFSYKPNLRILVNSVLKKPVVDITHDIKKIRGGLLVQERDVYQLKDKDLKVMTKKKPTKKQVSDLIFAWKICQVSKANCIVLAKNKQLIASGVGQQDRVRCTQLAVTKAGKRAKNTVVASDAFFPFPDGPTTLINAGVKAIIQPGGSIRDQQAIDVCDKNKVAMIFTGIRCFRH</sequence>
<dbReference type="Proteomes" id="UP000177053">
    <property type="component" value="Unassembled WGS sequence"/>
</dbReference>
<evidence type="ECO:0008006" key="7">
    <source>
        <dbReference type="Google" id="ProtNLM"/>
    </source>
</evidence>
<dbReference type="PANTHER" id="PTHR11692">
    <property type="entry name" value="BIFUNCTIONAL PURINE BIOSYNTHESIS PROTEIN PURH"/>
    <property type="match status" value="1"/>
</dbReference>
<dbReference type="FunFam" id="3.40.140.20:FF:000001">
    <property type="entry name" value="Bifunctional purine biosynthesis protein PurH"/>
    <property type="match status" value="1"/>
</dbReference>
<dbReference type="InterPro" id="IPR002695">
    <property type="entry name" value="PurH-like"/>
</dbReference>
<reference evidence="5 6" key="1">
    <citation type="journal article" date="2016" name="Nat. Commun.">
        <title>Thousands of microbial genomes shed light on interconnected biogeochemical processes in an aquifer system.</title>
        <authorList>
            <person name="Anantharaman K."/>
            <person name="Brown C.T."/>
            <person name="Hug L.A."/>
            <person name="Sharon I."/>
            <person name="Castelle C.J."/>
            <person name="Probst A.J."/>
            <person name="Thomas B.C."/>
            <person name="Singh A."/>
            <person name="Wilkins M.J."/>
            <person name="Karaoz U."/>
            <person name="Brodie E.L."/>
            <person name="Williams K.H."/>
            <person name="Hubbard S.S."/>
            <person name="Banfield J.F."/>
        </authorList>
    </citation>
    <scope>NUCLEOTIDE SEQUENCE [LARGE SCALE GENOMIC DNA]</scope>
</reference>
<evidence type="ECO:0000256" key="2">
    <source>
        <dbReference type="ARBA" id="ARBA00022755"/>
    </source>
</evidence>
<accession>A0A1F7XAS1</accession>
<dbReference type="GO" id="GO:0004643">
    <property type="term" value="F:phosphoribosylaminoimidazolecarboxamide formyltransferase activity"/>
    <property type="evidence" value="ECO:0007669"/>
    <property type="project" value="InterPro"/>
</dbReference>
<proteinExistence type="predicted"/>
<gene>
    <name evidence="5" type="ORF">A2Z22_03385</name>
</gene>
<comment type="caution">
    <text evidence="5">The sequence shown here is derived from an EMBL/GenBank/DDBJ whole genome shotgun (WGS) entry which is preliminary data.</text>
</comment>
<organism evidence="5 6">
    <name type="scientific">Candidatus Woesebacteria bacterium RBG_16_34_12</name>
    <dbReference type="NCBI Taxonomy" id="1802480"/>
    <lineage>
        <taxon>Bacteria</taxon>
        <taxon>Candidatus Woeseibacteriota</taxon>
    </lineage>
</organism>
<dbReference type="PANTHER" id="PTHR11692:SF0">
    <property type="entry name" value="BIFUNCTIONAL PURINE BIOSYNTHESIS PROTEIN ATIC"/>
    <property type="match status" value="1"/>
</dbReference>
<dbReference type="Pfam" id="PF01808">
    <property type="entry name" value="AICARFT_IMPCHas"/>
    <property type="match status" value="1"/>
</dbReference>
<keyword evidence="4" id="KW-0511">Multifunctional enzyme</keyword>
<dbReference type="GO" id="GO:0003937">
    <property type="term" value="F:IMP cyclohydrolase activity"/>
    <property type="evidence" value="ECO:0007669"/>
    <property type="project" value="InterPro"/>
</dbReference>
<keyword evidence="2" id="KW-0658">Purine biosynthesis</keyword>
<evidence type="ECO:0000313" key="6">
    <source>
        <dbReference type="Proteomes" id="UP000177053"/>
    </source>
</evidence>